<dbReference type="GO" id="GO:0022857">
    <property type="term" value="F:transmembrane transporter activity"/>
    <property type="evidence" value="ECO:0007669"/>
    <property type="project" value="InterPro"/>
</dbReference>
<comment type="caution">
    <text evidence="5">The sequence shown here is derived from an EMBL/GenBank/DDBJ whole genome shotgun (WGS) entry which is preliminary data.</text>
</comment>
<feature type="transmembrane region" description="Helical" evidence="4">
    <location>
        <begin position="101"/>
        <end position="126"/>
    </location>
</feature>
<feature type="transmembrane region" description="Helical" evidence="4">
    <location>
        <begin position="9"/>
        <end position="28"/>
    </location>
</feature>
<feature type="transmembrane region" description="Helical" evidence="4">
    <location>
        <begin position="364"/>
        <end position="385"/>
    </location>
</feature>
<evidence type="ECO:0000313" key="6">
    <source>
        <dbReference type="Proteomes" id="UP000216885"/>
    </source>
</evidence>
<evidence type="ECO:0000313" key="5">
    <source>
        <dbReference type="EMBL" id="OZI64655.1"/>
    </source>
</evidence>
<proteinExistence type="predicted"/>
<feature type="transmembrane region" description="Helical" evidence="4">
    <location>
        <begin position="162"/>
        <end position="183"/>
    </location>
</feature>
<dbReference type="PANTHER" id="PTHR11360">
    <property type="entry name" value="MONOCARBOXYLATE TRANSPORTER"/>
    <property type="match status" value="1"/>
</dbReference>
<feature type="transmembrane region" description="Helical" evidence="4">
    <location>
        <begin position="40"/>
        <end position="64"/>
    </location>
</feature>
<dbReference type="InterPro" id="IPR011701">
    <property type="entry name" value="MFS"/>
</dbReference>
<reference evidence="5 6" key="1">
    <citation type="submission" date="2017-05" db="EMBL/GenBank/DDBJ databases">
        <title>Complete and WGS of Bordetella genogroups.</title>
        <authorList>
            <person name="Spilker T."/>
            <person name="LiPuma J."/>
        </authorList>
    </citation>
    <scope>NUCLEOTIDE SEQUENCE [LARGE SCALE GENOMIC DNA]</scope>
    <source>
        <strain evidence="5 6">AU9919</strain>
    </source>
</reference>
<evidence type="ECO:0000256" key="1">
    <source>
        <dbReference type="ARBA" id="ARBA00022692"/>
    </source>
</evidence>
<dbReference type="Proteomes" id="UP000216885">
    <property type="component" value="Unassembled WGS sequence"/>
</dbReference>
<dbReference type="OrthoDB" id="5966585at2"/>
<dbReference type="SUPFAM" id="SSF103473">
    <property type="entry name" value="MFS general substrate transporter"/>
    <property type="match status" value="1"/>
</dbReference>
<name>A0A261USM0_9BORD</name>
<keyword evidence="3 4" id="KW-0472">Membrane</keyword>
<dbReference type="PANTHER" id="PTHR11360:SF308">
    <property type="entry name" value="BLL3089 PROTEIN"/>
    <property type="match status" value="1"/>
</dbReference>
<organism evidence="5 6">
    <name type="scientific">Bordetella genomosp. 4</name>
    <dbReference type="NCBI Taxonomy" id="463044"/>
    <lineage>
        <taxon>Bacteria</taxon>
        <taxon>Pseudomonadati</taxon>
        <taxon>Pseudomonadota</taxon>
        <taxon>Betaproteobacteria</taxon>
        <taxon>Burkholderiales</taxon>
        <taxon>Alcaligenaceae</taxon>
        <taxon>Bordetella</taxon>
    </lineage>
</organism>
<feature type="transmembrane region" description="Helical" evidence="4">
    <location>
        <begin position="138"/>
        <end position="156"/>
    </location>
</feature>
<dbReference type="Pfam" id="PF07690">
    <property type="entry name" value="MFS_1"/>
    <property type="match status" value="1"/>
</dbReference>
<feature type="transmembrane region" description="Helical" evidence="4">
    <location>
        <begin position="338"/>
        <end position="358"/>
    </location>
</feature>
<dbReference type="InterPro" id="IPR036259">
    <property type="entry name" value="MFS_trans_sf"/>
</dbReference>
<dbReference type="Gene3D" id="1.20.1250.20">
    <property type="entry name" value="MFS general substrate transporter like domains"/>
    <property type="match status" value="1"/>
</dbReference>
<feature type="transmembrane region" description="Helical" evidence="4">
    <location>
        <begin position="212"/>
        <end position="233"/>
    </location>
</feature>
<keyword evidence="2 4" id="KW-1133">Transmembrane helix</keyword>
<protein>
    <submittedName>
        <fullName evidence="5">MFS transporter</fullName>
    </submittedName>
</protein>
<feature type="transmembrane region" description="Helical" evidence="4">
    <location>
        <begin position="76"/>
        <end position="95"/>
    </location>
</feature>
<sequence>MATVIPTRAVMCLGVTQLINWGVSFYLISNFGPAMQADLGWSAARLFGGFSLAIIVMALTSPAAGRAIDRWGGQRVMPVGAILTAMGCALLSLSHSTLPYYTAWVALGIGMRLSLYDAAFATLARIGGPQARRAMSQITLFGGLASTVMWPVGQWLAQLLGWRGAVLVYAGLSLLTLPLYWILPRARYTGDIHSTQHEGLARTRADQRLAQCLYAVITMLTTFLTAANATHMIAMLTDLGLLASVVVGIASLWGIGQVSARLLELLFGARLPPLTLNLLTTIVMPWCFLAGLAASHPVAAAIYTCLYGACNGLLTITRGTLPLALFDYRIYGTLVGRLLVPSFVLTAAAPVAYAQLIAWQGPRAAMAASLILSGVILGASVWLYLRFGRTAHRNQAKQT</sequence>
<evidence type="ECO:0000256" key="3">
    <source>
        <dbReference type="ARBA" id="ARBA00023136"/>
    </source>
</evidence>
<dbReference type="RefSeq" id="WP_094823783.1">
    <property type="nucleotide sequence ID" value="NZ_NEVO01000018.1"/>
</dbReference>
<dbReference type="EMBL" id="NEVQ01000003">
    <property type="protein sequence ID" value="OZI64655.1"/>
    <property type="molecule type" value="Genomic_DNA"/>
</dbReference>
<feature type="transmembrane region" description="Helical" evidence="4">
    <location>
        <begin position="300"/>
        <end position="326"/>
    </location>
</feature>
<dbReference type="InterPro" id="IPR050327">
    <property type="entry name" value="Proton-linked_MCT"/>
</dbReference>
<feature type="transmembrane region" description="Helical" evidence="4">
    <location>
        <begin position="239"/>
        <end position="262"/>
    </location>
</feature>
<evidence type="ECO:0000256" key="2">
    <source>
        <dbReference type="ARBA" id="ARBA00022989"/>
    </source>
</evidence>
<accession>A0A261USM0</accession>
<evidence type="ECO:0000256" key="4">
    <source>
        <dbReference type="SAM" id="Phobius"/>
    </source>
</evidence>
<keyword evidence="1 4" id="KW-0812">Transmembrane</keyword>
<keyword evidence="6" id="KW-1185">Reference proteome</keyword>
<dbReference type="AlphaFoldDB" id="A0A261USM0"/>
<gene>
    <name evidence="5" type="ORF">CAL20_03110</name>
</gene>